<evidence type="ECO:0000256" key="1">
    <source>
        <dbReference type="ARBA" id="ARBA00022617"/>
    </source>
</evidence>
<dbReference type="Pfam" id="PF03098">
    <property type="entry name" value="An_peroxidase"/>
    <property type="match status" value="2"/>
</dbReference>
<dbReference type="GO" id="GO:0006979">
    <property type="term" value="P:response to oxidative stress"/>
    <property type="evidence" value="ECO:0007669"/>
    <property type="project" value="InterPro"/>
</dbReference>
<evidence type="ECO:0000256" key="6">
    <source>
        <dbReference type="PIRSR" id="PIRSR619791-2"/>
    </source>
</evidence>
<dbReference type="GO" id="GO:0020037">
    <property type="term" value="F:heme binding"/>
    <property type="evidence" value="ECO:0007669"/>
    <property type="project" value="InterPro"/>
</dbReference>
<dbReference type="SUPFAM" id="SSF48264">
    <property type="entry name" value="Cytochrome P450"/>
    <property type="match status" value="1"/>
</dbReference>
<dbReference type="CDD" id="cd09817">
    <property type="entry name" value="linoleate_diol_synthase_like"/>
    <property type="match status" value="1"/>
</dbReference>
<gene>
    <name evidence="7" type="ORF">D9613_010597</name>
</gene>
<dbReference type="GO" id="GO:0016705">
    <property type="term" value="F:oxidoreductase activity, acting on paired donors, with incorporation or reduction of molecular oxygen"/>
    <property type="evidence" value="ECO:0007669"/>
    <property type="project" value="InterPro"/>
</dbReference>
<dbReference type="GO" id="GO:0006631">
    <property type="term" value="P:fatty acid metabolic process"/>
    <property type="evidence" value="ECO:0007669"/>
    <property type="project" value="UniProtKB-ARBA"/>
</dbReference>
<dbReference type="EMBL" id="JAACJL010000059">
    <property type="protein sequence ID" value="KAF4610183.1"/>
    <property type="molecule type" value="Genomic_DNA"/>
</dbReference>
<sequence>MSTFVRQLSRFIDQYKEANAPLDADGARSLYGVVEHEWHALWDLVDDPPLSVSDLPAFMDAKNLKTVGLDDRQMLLEKVLVFMSRTKDCEISKQIQDQVIDLLYKDLPHPPSGYLCSPPPPLSPSSSNCSSGANYAFRTADGSNNNPLLPTLGKAGSPYARSVPSKTMPPRSSLPDAGLVFDTLLKREHFREHPGGISALFFAFADLVIHCIFNTDRRNPAINNASSYLDLSVLYGSSESQVNSVRRNDGTGKLLDDVFADSRLLLMPPASCALLILFCRNHNFIAQRILDINENSNLHNPVPEDPAERQKQDDEIFHRSRLVNCGYFMQVILGDYVGAILGLVRDESDWRLDPLMTIRRQGHEFVPTGEGNVVSIEFNLLYRWHATLSEPDTKWVEDVFGGLFDGEGTTPEKATPKQFMEAAHKHLIPPKDVRQWTFGGLKRVNGRFRDDDLANIIQNATETRAGAFGARGIPEVMKVIETMAIEQSRSWGTCSLNEFRKFLGLKPYSSFKEWNPNEEIHTAAAALYKDIENLELHVGLQAEETKLPGPGAGLCPGYTISRAILADAVSLTRGDRFMTVDFTRMPPLVFFALQEFTDIYFSAHNLTTWGYQDCQYDTQDGSYGGLLTKLLFRTLPDYYPRGSSYAHFPFLQTSWMKKHLSEAKPELCKKYTWDRPSPLPRVTRVDTFKEVQELLADHKTYISAYDSRLWNCIKPALLHDLQRTPEARNTLLSAVEELSTAIFKKSDNNVAELFSKITTDLIMEKSLSFTKDNTFTVDVVKDVINLVPVYWVSHVAGLPLKSKVNPHGLWQGPDIYTRFAEVSQYIYLNFDAADDWKMRELSQASMHEFVRYAEMHMERSFEYDACDQDMLEELWKNYSNSGGVSSTREFTALLISALVPTAALYSQVLAHVVNFYLDEERASAREDIAKLTAVSEGHSHNDKVMDYVYEALCFDPPVIGVFRTAARDTILGDSHPSVCTADTMSLRQPQAPLNYVNALSQGFLTPEFMKATIPQILGTIFNMQSSKRAPGQAGILQRFTTESDGMPRLQYISQAGVVCTLSDSLTVKFSQ</sequence>
<dbReference type="PRINTS" id="PR00457">
    <property type="entry name" value="ANPEROXIDASE"/>
</dbReference>
<protein>
    <recommendedName>
        <fullName evidence="9">Heme peroxidase</fullName>
    </recommendedName>
</protein>
<dbReference type="Proteomes" id="UP000521872">
    <property type="component" value="Unassembled WGS sequence"/>
</dbReference>
<keyword evidence="1 6" id="KW-0349">Heme</keyword>
<dbReference type="Gene3D" id="1.10.640.10">
    <property type="entry name" value="Haem peroxidase domain superfamily, animal type"/>
    <property type="match status" value="1"/>
</dbReference>
<dbReference type="GO" id="GO:0004601">
    <property type="term" value="F:peroxidase activity"/>
    <property type="evidence" value="ECO:0007669"/>
    <property type="project" value="InterPro"/>
</dbReference>
<feature type="binding site" description="axial binding residue" evidence="6">
    <location>
        <position position="385"/>
    </location>
    <ligand>
        <name>heme b</name>
        <dbReference type="ChEBI" id="CHEBI:60344"/>
    </ligand>
    <ligandPart>
        <name>Fe</name>
        <dbReference type="ChEBI" id="CHEBI:18248"/>
    </ligandPart>
</feature>
<evidence type="ECO:0000256" key="2">
    <source>
        <dbReference type="ARBA" id="ARBA00022723"/>
    </source>
</evidence>
<dbReference type="InterPro" id="IPR034812">
    <property type="entry name" value="Ppo-like_N"/>
</dbReference>
<keyword evidence="8" id="KW-1185">Reference proteome</keyword>
<dbReference type="InterPro" id="IPR050783">
    <property type="entry name" value="Oxylipin_biosynth_metab"/>
</dbReference>
<evidence type="ECO:0000313" key="7">
    <source>
        <dbReference type="EMBL" id="KAF4610183.1"/>
    </source>
</evidence>
<dbReference type="PANTHER" id="PTHR11903">
    <property type="entry name" value="PROSTAGLANDIN G/H SYNTHASE"/>
    <property type="match status" value="1"/>
</dbReference>
<dbReference type="AlphaFoldDB" id="A0A8H4VI47"/>
<keyword evidence="5 6" id="KW-0408">Iron</keyword>
<name>A0A8H4VI47_9AGAR</name>
<dbReference type="Gene3D" id="1.10.630.10">
    <property type="entry name" value="Cytochrome P450"/>
    <property type="match status" value="1"/>
</dbReference>
<keyword evidence="4" id="KW-0560">Oxidoreductase</keyword>
<proteinExistence type="predicted"/>
<evidence type="ECO:0000313" key="8">
    <source>
        <dbReference type="Proteomes" id="UP000521872"/>
    </source>
</evidence>
<comment type="caution">
    <text evidence="7">The sequence shown here is derived from an EMBL/GenBank/DDBJ whole genome shotgun (WGS) entry which is preliminary data.</text>
</comment>
<organism evidence="7 8">
    <name type="scientific">Agrocybe pediades</name>
    <dbReference type="NCBI Taxonomy" id="84607"/>
    <lineage>
        <taxon>Eukaryota</taxon>
        <taxon>Fungi</taxon>
        <taxon>Dikarya</taxon>
        <taxon>Basidiomycota</taxon>
        <taxon>Agaricomycotina</taxon>
        <taxon>Agaricomycetes</taxon>
        <taxon>Agaricomycetidae</taxon>
        <taxon>Agaricales</taxon>
        <taxon>Agaricineae</taxon>
        <taxon>Strophariaceae</taxon>
        <taxon>Agrocybe</taxon>
    </lineage>
</organism>
<keyword evidence="2 6" id="KW-0479">Metal-binding</keyword>
<evidence type="ECO:0000256" key="4">
    <source>
        <dbReference type="ARBA" id="ARBA00023002"/>
    </source>
</evidence>
<reference evidence="7 8" key="1">
    <citation type="submission" date="2019-12" db="EMBL/GenBank/DDBJ databases">
        <authorList>
            <person name="Floudas D."/>
            <person name="Bentzer J."/>
            <person name="Ahren D."/>
            <person name="Johansson T."/>
            <person name="Persson P."/>
            <person name="Tunlid A."/>
        </authorList>
    </citation>
    <scope>NUCLEOTIDE SEQUENCE [LARGE SCALE GENOMIC DNA]</scope>
    <source>
        <strain evidence="7 8">CBS 102.39</strain>
    </source>
</reference>
<dbReference type="InterPro" id="IPR036396">
    <property type="entry name" value="Cyt_P450_sf"/>
</dbReference>
<evidence type="ECO:0000256" key="3">
    <source>
        <dbReference type="ARBA" id="ARBA00022964"/>
    </source>
</evidence>
<dbReference type="GO" id="GO:0051213">
    <property type="term" value="F:dioxygenase activity"/>
    <property type="evidence" value="ECO:0007669"/>
    <property type="project" value="UniProtKB-KW"/>
</dbReference>
<dbReference type="InterPro" id="IPR019791">
    <property type="entry name" value="Haem_peroxidase_animal"/>
</dbReference>
<dbReference type="GO" id="GO:0005506">
    <property type="term" value="F:iron ion binding"/>
    <property type="evidence" value="ECO:0007669"/>
    <property type="project" value="InterPro"/>
</dbReference>
<dbReference type="PANTHER" id="PTHR11903:SF37">
    <property type="entry name" value="PSI-PRODUCING OXYGENASE A"/>
    <property type="match status" value="1"/>
</dbReference>
<accession>A0A8H4VI47</accession>
<evidence type="ECO:0008006" key="9">
    <source>
        <dbReference type="Google" id="ProtNLM"/>
    </source>
</evidence>
<dbReference type="PROSITE" id="PS50292">
    <property type="entry name" value="PEROXIDASE_3"/>
    <property type="match status" value="1"/>
</dbReference>
<dbReference type="SUPFAM" id="SSF48113">
    <property type="entry name" value="Heme-dependent peroxidases"/>
    <property type="match status" value="1"/>
</dbReference>
<keyword evidence="3" id="KW-0223">Dioxygenase</keyword>
<dbReference type="InterPro" id="IPR010255">
    <property type="entry name" value="Haem_peroxidase_sf"/>
</dbReference>
<dbReference type="InterPro" id="IPR037120">
    <property type="entry name" value="Haem_peroxidase_sf_animal"/>
</dbReference>
<evidence type="ECO:0000256" key="5">
    <source>
        <dbReference type="ARBA" id="ARBA00023004"/>
    </source>
</evidence>
<dbReference type="GO" id="GO:0004497">
    <property type="term" value="F:monooxygenase activity"/>
    <property type="evidence" value="ECO:0007669"/>
    <property type="project" value="InterPro"/>
</dbReference>